<dbReference type="EMBL" id="GEDV01000875">
    <property type="protein sequence ID" value="JAP87682.1"/>
    <property type="molecule type" value="Transcribed_RNA"/>
</dbReference>
<reference evidence="2" key="1">
    <citation type="journal article" date="2016" name="Ticks Tick Borne Dis.">
        <title>De novo assembly and annotation of the salivary gland transcriptome of Rhipicephalus appendiculatus male and female ticks during blood feeding.</title>
        <authorList>
            <person name="de Castro M.H."/>
            <person name="de Klerk D."/>
            <person name="Pienaar R."/>
            <person name="Latif A.A."/>
            <person name="Rees D.J."/>
            <person name="Mans B.J."/>
        </authorList>
    </citation>
    <scope>NUCLEOTIDE SEQUENCE</scope>
    <source>
        <tissue evidence="2">Salivary glands</tissue>
    </source>
</reference>
<organism evidence="2">
    <name type="scientific">Rhipicephalus appendiculatus</name>
    <name type="common">Brown ear tick</name>
    <dbReference type="NCBI Taxonomy" id="34631"/>
    <lineage>
        <taxon>Eukaryota</taxon>
        <taxon>Metazoa</taxon>
        <taxon>Ecdysozoa</taxon>
        <taxon>Arthropoda</taxon>
        <taxon>Chelicerata</taxon>
        <taxon>Arachnida</taxon>
        <taxon>Acari</taxon>
        <taxon>Parasitiformes</taxon>
        <taxon>Ixodida</taxon>
        <taxon>Ixodoidea</taxon>
        <taxon>Ixodidae</taxon>
        <taxon>Rhipicephalinae</taxon>
        <taxon>Rhipicephalus</taxon>
        <taxon>Rhipicephalus</taxon>
    </lineage>
</organism>
<proteinExistence type="predicted"/>
<protein>
    <submittedName>
        <fullName evidence="2">Uncharacterized protein</fullName>
    </submittedName>
</protein>
<accession>A0A131ZA36</accession>
<evidence type="ECO:0000313" key="2">
    <source>
        <dbReference type="EMBL" id="JAP87682.1"/>
    </source>
</evidence>
<name>A0A131ZA36_RHIAP</name>
<feature type="chain" id="PRO_5007287110" evidence="1">
    <location>
        <begin position="31"/>
        <end position="125"/>
    </location>
</feature>
<evidence type="ECO:0000256" key="1">
    <source>
        <dbReference type="SAM" id="SignalP"/>
    </source>
</evidence>
<feature type="signal peptide" evidence="1">
    <location>
        <begin position="1"/>
        <end position="30"/>
    </location>
</feature>
<sequence>FFHNIRKSSLFLVLCMAFLVISIPLCATRASSIPFNHTSLQLKPRTLPINHYNTQVSFFHGGQDLAVDAAQVHRNIHMDLAYKCCYIGASTMHHRTQLASHAVVNNTKFTNTSSISTTQCSSHSQ</sequence>
<keyword evidence="1" id="KW-0732">Signal</keyword>
<dbReference type="AlphaFoldDB" id="A0A131ZA36"/>
<feature type="non-terminal residue" evidence="2">
    <location>
        <position position="1"/>
    </location>
</feature>